<evidence type="ECO:0000313" key="2">
    <source>
        <dbReference type="EMBL" id="MEQ2237585.1"/>
    </source>
</evidence>
<gene>
    <name evidence="2" type="ORF">ILYODFUR_024591</name>
</gene>
<proteinExistence type="predicted"/>
<evidence type="ECO:0008006" key="4">
    <source>
        <dbReference type="Google" id="ProtNLM"/>
    </source>
</evidence>
<keyword evidence="1" id="KW-0732">Signal</keyword>
<organism evidence="2 3">
    <name type="scientific">Ilyodon furcidens</name>
    <name type="common">goldbreast splitfin</name>
    <dbReference type="NCBI Taxonomy" id="33524"/>
    <lineage>
        <taxon>Eukaryota</taxon>
        <taxon>Metazoa</taxon>
        <taxon>Chordata</taxon>
        <taxon>Craniata</taxon>
        <taxon>Vertebrata</taxon>
        <taxon>Euteleostomi</taxon>
        <taxon>Actinopterygii</taxon>
        <taxon>Neopterygii</taxon>
        <taxon>Teleostei</taxon>
        <taxon>Neoteleostei</taxon>
        <taxon>Acanthomorphata</taxon>
        <taxon>Ovalentaria</taxon>
        <taxon>Atherinomorphae</taxon>
        <taxon>Cyprinodontiformes</taxon>
        <taxon>Goodeidae</taxon>
        <taxon>Ilyodon</taxon>
    </lineage>
</organism>
<protein>
    <recommendedName>
        <fullName evidence="4">Secreted protein</fullName>
    </recommendedName>
</protein>
<feature type="signal peptide" evidence="1">
    <location>
        <begin position="1"/>
        <end position="17"/>
    </location>
</feature>
<feature type="chain" id="PRO_5045138556" description="Secreted protein" evidence="1">
    <location>
        <begin position="18"/>
        <end position="162"/>
    </location>
</feature>
<comment type="caution">
    <text evidence="2">The sequence shown here is derived from an EMBL/GenBank/DDBJ whole genome shotgun (WGS) entry which is preliminary data.</text>
</comment>
<keyword evidence="3" id="KW-1185">Reference proteome</keyword>
<accession>A0ABV0TXD2</accession>
<evidence type="ECO:0000313" key="3">
    <source>
        <dbReference type="Proteomes" id="UP001482620"/>
    </source>
</evidence>
<dbReference type="Proteomes" id="UP001482620">
    <property type="component" value="Unassembled WGS sequence"/>
</dbReference>
<reference evidence="2 3" key="1">
    <citation type="submission" date="2021-06" db="EMBL/GenBank/DDBJ databases">
        <authorList>
            <person name="Palmer J.M."/>
        </authorList>
    </citation>
    <scope>NUCLEOTIDE SEQUENCE [LARGE SCALE GENOMIC DNA]</scope>
    <source>
        <strain evidence="3">if_2019</strain>
        <tissue evidence="2">Muscle</tissue>
    </source>
</reference>
<dbReference type="EMBL" id="JAHRIQ010049268">
    <property type="protein sequence ID" value="MEQ2237585.1"/>
    <property type="molecule type" value="Genomic_DNA"/>
</dbReference>
<sequence length="162" mass="16608">MWCVCVVVGSMVWDASPETGDLLPGGIVPSWCGVGGSIVGVVLSGVCPVAPVGRGWGGVAQGPCLAVVARWVLGLRLCVEPALCGGGFVSFSGMELNCGGVPLCGGDSGRLGSGACVRYLCPGWGWPCGEIHVGFMGDGVGSRGLDQNSLGGWDCFILWWFW</sequence>
<name>A0ABV0TXD2_9TELE</name>
<evidence type="ECO:0000256" key="1">
    <source>
        <dbReference type="SAM" id="SignalP"/>
    </source>
</evidence>